<proteinExistence type="predicted"/>
<accession>A0A382XWI8</accession>
<evidence type="ECO:0000313" key="1">
    <source>
        <dbReference type="EMBL" id="SVD74658.1"/>
    </source>
</evidence>
<dbReference type="EMBL" id="UINC01170554">
    <property type="protein sequence ID" value="SVD74658.1"/>
    <property type="molecule type" value="Genomic_DNA"/>
</dbReference>
<feature type="non-terminal residue" evidence="1">
    <location>
        <position position="1"/>
    </location>
</feature>
<reference evidence="1" key="1">
    <citation type="submission" date="2018-05" db="EMBL/GenBank/DDBJ databases">
        <authorList>
            <person name="Lanie J.A."/>
            <person name="Ng W.-L."/>
            <person name="Kazmierczak K.M."/>
            <person name="Andrzejewski T.M."/>
            <person name="Davidsen T.M."/>
            <person name="Wayne K.J."/>
            <person name="Tettelin H."/>
            <person name="Glass J.I."/>
            <person name="Rusch D."/>
            <person name="Podicherti R."/>
            <person name="Tsui H.-C.T."/>
            <person name="Winkler M.E."/>
        </authorList>
    </citation>
    <scope>NUCLEOTIDE SEQUENCE</scope>
</reference>
<protein>
    <submittedName>
        <fullName evidence="1">Uncharacterized protein</fullName>
    </submittedName>
</protein>
<gene>
    <name evidence="1" type="ORF">METZ01_LOCUS427512</name>
</gene>
<name>A0A382XWI8_9ZZZZ</name>
<sequence length="134" mass="15284">VPLGRPLLKSLAFTSLSSSAKIAYPYFLYDKKNDHQDEVVLTFSQAKNFKVCQSQSTFTKIKRELVQYGLLDPLDGGGLNAPAIFKVSNRWNRYGNEDFKDLKYKPGFSSKFFKDAMANPEKRQRIIQSRHGVS</sequence>
<dbReference type="AlphaFoldDB" id="A0A382XWI8"/>
<organism evidence="1">
    <name type="scientific">marine metagenome</name>
    <dbReference type="NCBI Taxonomy" id="408172"/>
    <lineage>
        <taxon>unclassified sequences</taxon>
        <taxon>metagenomes</taxon>
        <taxon>ecological metagenomes</taxon>
    </lineage>
</organism>